<keyword evidence="4" id="KW-1185">Reference proteome</keyword>
<name>A0A512P898_9CELL</name>
<comment type="caution">
    <text evidence="3">The sequence shown here is derived from an EMBL/GenBank/DDBJ whole genome shotgun (WGS) entry which is preliminary data.</text>
</comment>
<dbReference type="OrthoDB" id="241498at2"/>
<gene>
    <name evidence="3" type="ORF">CSO01_01430</name>
</gene>
<dbReference type="Proteomes" id="UP000321798">
    <property type="component" value="Unassembled WGS sequence"/>
</dbReference>
<protein>
    <submittedName>
        <fullName evidence="3">Putative aminoglycoside phosphotransferase</fullName>
    </submittedName>
</protein>
<dbReference type="Pfam" id="PF01636">
    <property type="entry name" value="APH"/>
    <property type="match status" value="1"/>
</dbReference>
<dbReference type="SUPFAM" id="SSF56112">
    <property type="entry name" value="Protein kinase-like (PK-like)"/>
    <property type="match status" value="1"/>
</dbReference>
<evidence type="ECO:0000256" key="1">
    <source>
        <dbReference type="ARBA" id="ARBA00038240"/>
    </source>
</evidence>
<evidence type="ECO:0000313" key="3">
    <source>
        <dbReference type="EMBL" id="GEP67428.1"/>
    </source>
</evidence>
<evidence type="ECO:0000259" key="2">
    <source>
        <dbReference type="Pfam" id="PF01636"/>
    </source>
</evidence>
<proteinExistence type="inferred from homology"/>
<reference evidence="3 4" key="1">
    <citation type="submission" date="2019-07" db="EMBL/GenBank/DDBJ databases">
        <title>Whole genome shotgun sequence of Cellulomonas soli NBRC 109434.</title>
        <authorList>
            <person name="Hosoyama A."/>
            <person name="Uohara A."/>
            <person name="Ohji S."/>
            <person name="Ichikawa N."/>
        </authorList>
    </citation>
    <scope>NUCLEOTIDE SEQUENCE [LARGE SCALE GENOMIC DNA]</scope>
    <source>
        <strain evidence="3 4">NBRC 109434</strain>
    </source>
</reference>
<sequence>MTDQLLSPPTSAAAPGPASLAAFDALAQGAPAPRWLRDGIVDAWLFDPGRTQVTLITVSENATFLVRQAGRPVAVTRVARPGYMGDPAAFESELAWVEALAAHGTADVPTGLRSVEGGFAVDVPDDAGHRWTCVSFGFVPGSILEDIADPVPYYAQIGRTTAELHEHAMAWVPPTGFRRHSWELADMVGPTCRWGRWEDADLDAGAVRLLGRAQQAALEVLADAPRTPSYWGLIHADLRPSNIMIDGDVLTVIDFDDCGYGWFAYDFAAALTFMEHVPYADAMAKEWLSGYSQVRPLDVLDEERACALSMLRRLQMLGWTTTHREDALPPELWSAQRSGTVEVAEKYLRRPTWLVS</sequence>
<keyword evidence="3" id="KW-0808">Transferase</keyword>
<accession>A0A512P898</accession>
<dbReference type="AlphaFoldDB" id="A0A512P898"/>
<dbReference type="EMBL" id="BKAL01000001">
    <property type="protein sequence ID" value="GEP67428.1"/>
    <property type="molecule type" value="Genomic_DNA"/>
</dbReference>
<dbReference type="Gene3D" id="3.90.1200.10">
    <property type="match status" value="1"/>
</dbReference>
<dbReference type="InterPro" id="IPR050249">
    <property type="entry name" value="Pseudomonas-type_ThrB"/>
</dbReference>
<evidence type="ECO:0000313" key="4">
    <source>
        <dbReference type="Proteomes" id="UP000321798"/>
    </source>
</evidence>
<dbReference type="InterPro" id="IPR011009">
    <property type="entry name" value="Kinase-like_dom_sf"/>
</dbReference>
<dbReference type="RefSeq" id="WP_146951214.1">
    <property type="nucleotide sequence ID" value="NZ_BAABBJ010000005.1"/>
</dbReference>
<dbReference type="GO" id="GO:0019202">
    <property type="term" value="F:amino acid kinase activity"/>
    <property type="evidence" value="ECO:0007669"/>
    <property type="project" value="TreeGrafter"/>
</dbReference>
<comment type="similarity">
    <text evidence="1">Belongs to the pseudomonas-type ThrB family.</text>
</comment>
<dbReference type="PANTHER" id="PTHR21064:SF6">
    <property type="entry name" value="AMINOGLYCOSIDE PHOSPHOTRANSFERASE DOMAIN-CONTAINING PROTEIN"/>
    <property type="match status" value="1"/>
</dbReference>
<feature type="domain" description="Aminoglycoside phosphotransferase" evidence="2">
    <location>
        <begin position="60"/>
        <end position="297"/>
    </location>
</feature>
<organism evidence="3 4">
    <name type="scientific">Cellulomonas soli</name>
    <dbReference type="NCBI Taxonomy" id="931535"/>
    <lineage>
        <taxon>Bacteria</taxon>
        <taxon>Bacillati</taxon>
        <taxon>Actinomycetota</taxon>
        <taxon>Actinomycetes</taxon>
        <taxon>Micrococcales</taxon>
        <taxon>Cellulomonadaceae</taxon>
        <taxon>Cellulomonas</taxon>
    </lineage>
</organism>
<dbReference type="PANTHER" id="PTHR21064">
    <property type="entry name" value="AMINOGLYCOSIDE PHOSPHOTRANSFERASE DOMAIN-CONTAINING PROTEIN-RELATED"/>
    <property type="match status" value="1"/>
</dbReference>
<dbReference type="InterPro" id="IPR002575">
    <property type="entry name" value="Aminoglycoside_PTrfase"/>
</dbReference>